<sequence length="424" mass="46938">MKTKILLALCFALSLCVEVYAEDEQEVRRGLYPFMAFLYYPDETVVDGTGARFLRGAVLIRPEWLVTSAVGPSILTDGPSGFPRKTLLARMGAVTIDTNFTLNEDEDEQEREIIQIVRPFNHSSTQWWRTDISLMRTLLPFNLTSAVGVVSISTRREYLDKTCIILVYAKKDGNWTEERNLMQLTVELLPPSIQNCGSHFLGNTMTCAADSDENKNPVYDPNFCQGNSGGPLLCEREVMGIQTYIDNDCKQPHLYQLLTSWENFITCGTGNKCHDEVCTHVCDVANKDPPIVNPAIISSLKPLASLMSATTSNTIPIGSSAAADSTSEESEKPSSTPTTGTTDEITPTDSPTVHEPGDRVETVETKSWPNEKYPSKKQGEAETLERKPSVEARQHDVRPKSAGRSCVSNSQTLFFGFFILACLI</sequence>
<keyword evidence="1" id="KW-1015">Disulfide bond</keyword>
<gene>
    <name evidence="6" type="ORF">CINC_LOCUS13009</name>
</gene>
<feature type="signal peptide" evidence="4">
    <location>
        <begin position="1"/>
        <end position="21"/>
    </location>
</feature>
<dbReference type="Proteomes" id="UP001154114">
    <property type="component" value="Chromosome 9"/>
</dbReference>
<evidence type="ECO:0000259" key="5">
    <source>
        <dbReference type="PROSITE" id="PS50240"/>
    </source>
</evidence>
<evidence type="ECO:0000256" key="3">
    <source>
        <dbReference type="SAM" id="MobiDB-lite"/>
    </source>
</evidence>
<name>A0A9P0C6K1_CHRIL</name>
<evidence type="ECO:0000256" key="2">
    <source>
        <dbReference type="ARBA" id="ARBA00024195"/>
    </source>
</evidence>
<comment type="similarity">
    <text evidence="2">Belongs to the peptidase S1 family. CLIP subfamily.</text>
</comment>
<reference evidence="6" key="1">
    <citation type="submission" date="2021-12" db="EMBL/GenBank/DDBJ databases">
        <authorList>
            <person name="King R."/>
        </authorList>
    </citation>
    <scope>NUCLEOTIDE SEQUENCE</scope>
</reference>
<evidence type="ECO:0000256" key="1">
    <source>
        <dbReference type="ARBA" id="ARBA00023157"/>
    </source>
</evidence>
<feature type="compositionally biased region" description="Low complexity" evidence="3">
    <location>
        <begin position="333"/>
        <end position="350"/>
    </location>
</feature>
<evidence type="ECO:0000256" key="4">
    <source>
        <dbReference type="SAM" id="SignalP"/>
    </source>
</evidence>
<protein>
    <recommendedName>
        <fullName evidence="5">Peptidase S1 domain-containing protein</fullName>
    </recommendedName>
</protein>
<evidence type="ECO:0000313" key="7">
    <source>
        <dbReference type="Proteomes" id="UP001154114"/>
    </source>
</evidence>
<feature type="region of interest" description="Disordered" evidence="3">
    <location>
        <begin position="314"/>
        <end position="404"/>
    </location>
</feature>
<dbReference type="InterPro" id="IPR009003">
    <property type="entry name" value="Peptidase_S1_PA"/>
</dbReference>
<dbReference type="OrthoDB" id="7448293at2759"/>
<feature type="domain" description="Peptidase S1" evidence="5">
    <location>
        <begin position="19"/>
        <end position="270"/>
    </location>
</feature>
<dbReference type="SUPFAM" id="SSF50494">
    <property type="entry name" value="Trypsin-like serine proteases"/>
    <property type="match status" value="1"/>
</dbReference>
<dbReference type="SMART" id="SM00020">
    <property type="entry name" value="Tryp_SPc"/>
    <property type="match status" value="1"/>
</dbReference>
<dbReference type="InterPro" id="IPR043504">
    <property type="entry name" value="Peptidase_S1_PA_chymotrypsin"/>
</dbReference>
<dbReference type="GO" id="GO:0004252">
    <property type="term" value="F:serine-type endopeptidase activity"/>
    <property type="evidence" value="ECO:0007669"/>
    <property type="project" value="InterPro"/>
</dbReference>
<dbReference type="InterPro" id="IPR051487">
    <property type="entry name" value="Ser/Thr_Proteases_Immune/Dev"/>
</dbReference>
<accession>A0A9P0C6K1</accession>
<dbReference type="EMBL" id="LR824012">
    <property type="protein sequence ID" value="CAH0628765.1"/>
    <property type="molecule type" value="Genomic_DNA"/>
</dbReference>
<dbReference type="GO" id="GO:0006508">
    <property type="term" value="P:proteolysis"/>
    <property type="evidence" value="ECO:0007669"/>
    <property type="project" value="InterPro"/>
</dbReference>
<dbReference type="AlphaFoldDB" id="A0A9P0C6K1"/>
<feature type="chain" id="PRO_5040388391" description="Peptidase S1 domain-containing protein" evidence="4">
    <location>
        <begin position="22"/>
        <end position="424"/>
    </location>
</feature>
<evidence type="ECO:0000313" key="6">
    <source>
        <dbReference type="EMBL" id="CAH0628765.1"/>
    </source>
</evidence>
<dbReference type="Pfam" id="PF00089">
    <property type="entry name" value="Trypsin"/>
    <property type="match status" value="1"/>
</dbReference>
<dbReference type="PROSITE" id="PS50240">
    <property type="entry name" value="TRYPSIN_DOM"/>
    <property type="match status" value="1"/>
</dbReference>
<dbReference type="InterPro" id="IPR001254">
    <property type="entry name" value="Trypsin_dom"/>
</dbReference>
<feature type="compositionally biased region" description="Basic and acidic residues" evidence="3">
    <location>
        <begin position="355"/>
        <end position="364"/>
    </location>
</feature>
<dbReference type="Gene3D" id="2.40.10.10">
    <property type="entry name" value="Trypsin-like serine proteases"/>
    <property type="match status" value="1"/>
</dbReference>
<proteinExistence type="inferred from homology"/>
<dbReference type="PANTHER" id="PTHR24256">
    <property type="entry name" value="TRYPTASE-RELATED"/>
    <property type="match status" value="1"/>
</dbReference>
<organism evidence="6 7">
    <name type="scientific">Chrysodeixis includens</name>
    <name type="common">Soybean looper</name>
    <name type="synonym">Pseudoplusia includens</name>
    <dbReference type="NCBI Taxonomy" id="689277"/>
    <lineage>
        <taxon>Eukaryota</taxon>
        <taxon>Metazoa</taxon>
        <taxon>Ecdysozoa</taxon>
        <taxon>Arthropoda</taxon>
        <taxon>Hexapoda</taxon>
        <taxon>Insecta</taxon>
        <taxon>Pterygota</taxon>
        <taxon>Neoptera</taxon>
        <taxon>Endopterygota</taxon>
        <taxon>Lepidoptera</taxon>
        <taxon>Glossata</taxon>
        <taxon>Ditrysia</taxon>
        <taxon>Noctuoidea</taxon>
        <taxon>Noctuidae</taxon>
        <taxon>Plusiinae</taxon>
        <taxon>Chrysodeixis</taxon>
    </lineage>
</organism>
<keyword evidence="4" id="KW-0732">Signal</keyword>
<keyword evidence="7" id="KW-1185">Reference proteome</keyword>
<feature type="compositionally biased region" description="Basic and acidic residues" evidence="3">
    <location>
        <begin position="373"/>
        <end position="399"/>
    </location>
</feature>